<evidence type="ECO:0000259" key="6">
    <source>
        <dbReference type="PROSITE" id="PS51519"/>
    </source>
</evidence>
<evidence type="ECO:0000256" key="4">
    <source>
        <dbReference type="ARBA" id="ARBA00023242"/>
    </source>
</evidence>
<dbReference type="PaxDb" id="55529-EKX54839"/>
<feature type="domain" description="RWP-RK" evidence="6">
    <location>
        <begin position="9"/>
        <end position="92"/>
    </location>
</feature>
<evidence type="ECO:0000313" key="9">
    <source>
        <dbReference type="Proteomes" id="UP000011087"/>
    </source>
</evidence>
<dbReference type="Pfam" id="PF02042">
    <property type="entry name" value="RWP-RK"/>
    <property type="match status" value="1"/>
</dbReference>
<reference evidence="9" key="2">
    <citation type="submission" date="2012-11" db="EMBL/GenBank/DDBJ databases">
        <authorList>
            <person name="Kuo A."/>
            <person name="Curtis B.A."/>
            <person name="Tanifuji G."/>
            <person name="Burki F."/>
            <person name="Gruber A."/>
            <person name="Irimia M."/>
            <person name="Maruyama S."/>
            <person name="Arias M.C."/>
            <person name="Ball S.G."/>
            <person name="Gile G.H."/>
            <person name="Hirakawa Y."/>
            <person name="Hopkins J.F."/>
            <person name="Rensing S.A."/>
            <person name="Schmutz J."/>
            <person name="Symeonidi A."/>
            <person name="Elias M."/>
            <person name="Eveleigh R.J."/>
            <person name="Herman E.K."/>
            <person name="Klute M.J."/>
            <person name="Nakayama T."/>
            <person name="Obornik M."/>
            <person name="Reyes-Prieto A."/>
            <person name="Armbrust E.V."/>
            <person name="Aves S.J."/>
            <person name="Beiko R.G."/>
            <person name="Coutinho P."/>
            <person name="Dacks J.B."/>
            <person name="Durnford D.G."/>
            <person name="Fast N.M."/>
            <person name="Green B.R."/>
            <person name="Grisdale C."/>
            <person name="Hempe F."/>
            <person name="Henrissat B."/>
            <person name="Hoppner M.P."/>
            <person name="Ishida K.-I."/>
            <person name="Kim E."/>
            <person name="Koreny L."/>
            <person name="Kroth P.G."/>
            <person name="Liu Y."/>
            <person name="Malik S.-B."/>
            <person name="Maier U.G."/>
            <person name="McRose D."/>
            <person name="Mock T."/>
            <person name="Neilson J.A."/>
            <person name="Onodera N.T."/>
            <person name="Poole A.M."/>
            <person name="Pritham E.J."/>
            <person name="Richards T.A."/>
            <person name="Rocap G."/>
            <person name="Roy S.W."/>
            <person name="Sarai C."/>
            <person name="Schaack S."/>
            <person name="Shirato S."/>
            <person name="Slamovits C.H."/>
            <person name="Spencer D.F."/>
            <person name="Suzuki S."/>
            <person name="Worden A.Z."/>
            <person name="Zauner S."/>
            <person name="Barry K."/>
            <person name="Bell C."/>
            <person name="Bharti A.K."/>
            <person name="Crow J.A."/>
            <person name="Grimwood J."/>
            <person name="Kramer R."/>
            <person name="Lindquist E."/>
            <person name="Lucas S."/>
            <person name="Salamov A."/>
            <person name="McFadden G.I."/>
            <person name="Lane C.E."/>
            <person name="Keeling P.J."/>
            <person name="Gray M.W."/>
            <person name="Grigoriev I.V."/>
            <person name="Archibald J.M."/>
        </authorList>
    </citation>
    <scope>NUCLEOTIDE SEQUENCE</scope>
    <source>
        <strain evidence="9">CCMP2712</strain>
    </source>
</reference>
<dbReference type="HOGENOM" id="CLU_092984_0_0_1"/>
<keyword evidence="1" id="KW-0805">Transcription regulation</keyword>
<keyword evidence="4" id="KW-0539">Nucleus</keyword>
<sequence>MSHTVTVRGRAGSTKGARARPVELTLAKLELLYELRQEEAANCLGISLTSLKSACRRLGLTRWPYTRSIRSSSSFLQQTAQVAATYDRSNGPRATTPTPHHDAPASSPMLTGCPHELAQAPDAHHAHGASVQPEEHSLTARVTLEELRILGEWDEEHSQLLVNNEWIDYILSSGESTDVDMSPGGASSSSRSERTLDGPATKQDCWLRCARSQSPAIEQDDEAAADAAAGGA</sequence>
<keyword evidence="2" id="KW-0238">DNA-binding</keyword>
<dbReference type="GeneID" id="17311435"/>
<proteinExistence type="predicted"/>
<dbReference type="EMBL" id="JH992966">
    <property type="protein sequence ID" value="EKX54839.1"/>
    <property type="molecule type" value="Genomic_DNA"/>
</dbReference>
<dbReference type="RefSeq" id="XP_005841819.1">
    <property type="nucleotide sequence ID" value="XM_005841762.1"/>
</dbReference>
<gene>
    <name evidence="7" type="ORF">GUITHDRAFT_99489</name>
</gene>
<dbReference type="InterPro" id="IPR003035">
    <property type="entry name" value="RWP-RK_dom"/>
</dbReference>
<accession>L1K2M2</accession>
<reference evidence="8" key="3">
    <citation type="submission" date="2015-06" db="UniProtKB">
        <authorList>
            <consortium name="EnsemblProtists"/>
        </authorList>
    </citation>
    <scope>IDENTIFICATION</scope>
</reference>
<evidence type="ECO:0000313" key="8">
    <source>
        <dbReference type="EnsemblProtists" id="EKX54839"/>
    </source>
</evidence>
<name>L1K2M2_GUITC</name>
<organism evidence="7">
    <name type="scientific">Guillardia theta (strain CCMP2712)</name>
    <name type="common">Cryptophyte</name>
    <dbReference type="NCBI Taxonomy" id="905079"/>
    <lineage>
        <taxon>Eukaryota</taxon>
        <taxon>Cryptophyceae</taxon>
        <taxon>Pyrenomonadales</taxon>
        <taxon>Geminigeraceae</taxon>
        <taxon>Guillardia</taxon>
    </lineage>
</organism>
<keyword evidence="9" id="KW-1185">Reference proteome</keyword>
<dbReference type="GO" id="GO:0003677">
    <property type="term" value="F:DNA binding"/>
    <property type="evidence" value="ECO:0007669"/>
    <property type="project" value="UniProtKB-KW"/>
</dbReference>
<evidence type="ECO:0000256" key="3">
    <source>
        <dbReference type="ARBA" id="ARBA00023163"/>
    </source>
</evidence>
<evidence type="ECO:0000256" key="1">
    <source>
        <dbReference type="ARBA" id="ARBA00023015"/>
    </source>
</evidence>
<dbReference type="PROSITE" id="PS51519">
    <property type="entry name" value="RWP_RK"/>
    <property type="match status" value="1"/>
</dbReference>
<dbReference type="KEGG" id="gtt:GUITHDRAFT_99489"/>
<evidence type="ECO:0000256" key="5">
    <source>
        <dbReference type="SAM" id="MobiDB-lite"/>
    </source>
</evidence>
<feature type="region of interest" description="Disordered" evidence="5">
    <location>
        <begin position="87"/>
        <end position="113"/>
    </location>
</feature>
<evidence type="ECO:0000313" key="7">
    <source>
        <dbReference type="EMBL" id="EKX54839.1"/>
    </source>
</evidence>
<feature type="region of interest" description="Disordered" evidence="5">
    <location>
        <begin position="175"/>
        <end position="203"/>
    </location>
</feature>
<dbReference type="AlphaFoldDB" id="L1K2M2"/>
<reference evidence="7 9" key="1">
    <citation type="journal article" date="2012" name="Nature">
        <title>Algal genomes reveal evolutionary mosaicism and the fate of nucleomorphs.</title>
        <authorList>
            <consortium name="DOE Joint Genome Institute"/>
            <person name="Curtis B.A."/>
            <person name="Tanifuji G."/>
            <person name="Burki F."/>
            <person name="Gruber A."/>
            <person name="Irimia M."/>
            <person name="Maruyama S."/>
            <person name="Arias M.C."/>
            <person name="Ball S.G."/>
            <person name="Gile G.H."/>
            <person name="Hirakawa Y."/>
            <person name="Hopkins J.F."/>
            <person name="Kuo A."/>
            <person name="Rensing S.A."/>
            <person name="Schmutz J."/>
            <person name="Symeonidi A."/>
            <person name="Elias M."/>
            <person name="Eveleigh R.J."/>
            <person name="Herman E.K."/>
            <person name="Klute M.J."/>
            <person name="Nakayama T."/>
            <person name="Obornik M."/>
            <person name="Reyes-Prieto A."/>
            <person name="Armbrust E.V."/>
            <person name="Aves S.J."/>
            <person name="Beiko R.G."/>
            <person name="Coutinho P."/>
            <person name="Dacks J.B."/>
            <person name="Durnford D.G."/>
            <person name="Fast N.M."/>
            <person name="Green B.R."/>
            <person name="Grisdale C.J."/>
            <person name="Hempel F."/>
            <person name="Henrissat B."/>
            <person name="Hoppner M.P."/>
            <person name="Ishida K."/>
            <person name="Kim E."/>
            <person name="Koreny L."/>
            <person name="Kroth P.G."/>
            <person name="Liu Y."/>
            <person name="Malik S.B."/>
            <person name="Maier U.G."/>
            <person name="McRose D."/>
            <person name="Mock T."/>
            <person name="Neilson J.A."/>
            <person name="Onodera N.T."/>
            <person name="Poole A.M."/>
            <person name="Pritham E.J."/>
            <person name="Richards T.A."/>
            <person name="Rocap G."/>
            <person name="Roy S.W."/>
            <person name="Sarai C."/>
            <person name="Schaack S."/>
            <person name="Shirato S."/>
            <person name="Slamovits C.H."/>
            <person name="Spencer D.F."/>
            <person name="Suzuki S."/>
            <person name="Worden A.Z."/>
            <person name="Zauner S."/>
            <person name="Barry K."/>
            <person name="Bell C."/>
            <person name="Bharti A.K."/>
            <person name="Crow J.A."/>
            <person name="Grimwood J."/>
            <person name="Kramer R."/>
            <person name="Lindquist E."/>
            <person name="Lucas S."/>
            <person name="Salamov A."/>
            <person name="McFadden G.I."/>
            <person name="Lane C.E."/>
            <person name="Keeling P.J."/>
            <person name="Gray M.W."/>
            <person name="Grigoriev I.V."/>
            <person name="Archibald J.M."/>
        </authorList>
    </citation>
    <scope>NUCLEOTIDE SEQUENCE</scope>
    <source>
        <strain evidence="7 9">CCMP2712</strain>
    </source>
</reference>
<protein>
    <recommendedName>
        <fullName evidence="6">RWP-RK domain-containing protein</fullName>
    </recommendedName>
</protein>
<dbReference type="Proteomes" id="UP000011087">
    <property type="component" value="Unassembled WGS sequence"/>
</dbReference>
<evidence type="ECO:0000256" key="2">
    <source>
        <dbReference type="ARBA" id="ARBA00023125"/>
    </source>
</evidence>
<keyword evidence="3" id="KW-0804">Transcription</keyword>
<dbReference type="EnsemblProtists" id="EKX54839">
    <property type="protein sequence ID" value="EKX54839"/>
    <property type="gene ID" value="GUITHDRAFT_99489"/>
</dbReference>
<feature type="region of interest" description="Disordered" evidence="5">
    <location>
        <begin position="213"/>
        <end position="232"/>
    </location>
</feature>